<keyword evidence="8" id="KW-0413">Isomerase</keyword>
<comment type="catalytic activity">
    <reaction evidence="1">
        <text>[protein]-peptidylproline (omega=180) = [protein]-peptidylproline (omega=0)</text>
        <dbReference type="Rhea" id="RHEA:16237"/>
        <dbReference type="Rhea" id="RHEA-COMP:10747"/>
        <dbReference type="Rhea" id="RHEA-COMP:10748"/>
        <dbReference type="ChEBI" id="CHEBI:83833"/>
        <dbReference type="ChEBI" id="CHEBI:83834"/>
        <dbReference type="EC" id="5.2.1.8"/>
    </reaction>
</comment>
<gene>
    <name evidence="9" type="ORF">MNBD_GAMMA22-445</name>
</gene>
<reference evidence="9" key="1">
    <citation type="submission" date="2018-06" db="EMBL/GenBank/DDBJ databases">
        <authorList>
            <person name="Zhirakovskaya E."/>
        </authorList>
    </citation>
    <scope>NUCLEOTIDE SEQUENCE</scope>
</reference>
<evidence type="ECO:0000256" key="1">
    <source>
        <dbReference type="ARBA" id="ARBA00000971"/>
    </source>
</evidence>
<keyword evidence="5" id="KW-0963">Cytoplasm</keyword>
<dbReference type="EMBL" id="UOFS01000054">
    <property type="protein sequence ID" value="VAX02185.1"/>
    <property type="molecule type" value="Genomic_DNA"/>
</dbReference>
<comment type="subcellular location">
    <subcellularLocation>
        <location evidence="2">Cytoplasm</location>
    </subcellularLocation>
</comment>
<name>A0A3B1B793_9ZZZZ</name>
<dbReference type="InterPro" id="IPR046357">
    <property type="entry name" value="PPIase_dom_sf"/>
</dbReference>
<comment type="similarity">
    <text evidence="3">Belongs to the FKBP-type PPIase family.</text>
</comment>
<accession>A0A3B1B793</accession>
<evidence type="ECO:0000256" key="7">
    <source>
        <dbReference type="ARBA" id="ARBA00023186"/>
    </source>
</evidence>
<keyword evidence="7" id="KW-0143">Chaperone</keyword>
<evidence type="ECO:0000256" key="3">
    <source>
        <dbReference type="ARBA" id="ARBA00006577"/>
    </source>
</evidence>
<dbReference type="AlphaFoldDB" id="A0A3B1B793"/>
<keyword evidence="6" id="KW-0697">Rotamase</keyword>
<evidence type="ECO:0000256" key="5">
    <source>
        <dbReference type="ARBA" id="ARBA00022490"/>
    </source>
</evidence>
<dbReference type="PANTHER" id="PTHR47861">
    <property type="entry name" value="FKBP-TYPE PEPTIDYL-PROLYL CIS-TRANS ISOMERASE SLYD"/>
    <property type="match status" value="1"/>
</dbReference>
<dbReference type="Gene3D" id="3.10.50.40">
    <property type="match status" value="1"/>
</dbReference>
<evidence type="ECO:0000313" key="9">
    <source>
        <dbReference type="EMBL" id="VAX02185.1"/>
    </source>
</evidence>
<evidence type="ECO:0000256" key="2">
    <source>
        <dbReference type="ARBA" id="ARBA00004496"/>
    </source>
</evidence>
<evidence type="ECO:0000256" key="6">
    <source>
        <dbReference type="ARBA" id="ARBA00023110"/>
    </source>
</evidence>
<organism evidence="9">
    <name type="scientific">hydrothermal vent metagenome</name>
    <dbReference type="NCBI Taxonomy" id="652676"/>
    <lineage>
        <taxon>unclassified sequences</taxon>
        <taxon>metagenomes</taxon>
        <taxon>ecological metagenomes</taxon>
    </lineage>
</organism>
<protein>
    <recommendedName>
        <fullName evidence="4">peptidylprolyl isomerase</fullName>
        <ecNumber evidence="4">5.2.1.8</ecNumber>
    </recommendedName>
</protein>
<evidence type="ECO:0000256" key="8">
    <source>
        <dbReference type="ARBA" id="ARBA00023235"/>
    </source>
</evidence>
<sequence>MQNTVVSKNTVITLSYVMYDDDSGKILEFRDDMRFLHDGAAELLPKLHEAVNGYSIGMSCGVLLTEDDAFGAYDPQLLVKDEKTNFPSCDIKVGSTIEGHTESGEILIFRIVDIDGEVVTADANHPLAGINLRFELKVKGIRQASAVEIERGKAIKLTSHCDIAKEQFH</sequence>
<dbReference type="PANTHER" id="PTHR47861:SF3">
    <property type="entry name" value="FKBP-TYPE PEPTIDYL-PROLYL CIS-TRANS ISOMERASE SLYD"/>
    <property type="match status" value="1"/>
</dbReference>
<dbReference type="GO" id="GO:0005737">
    <property type="term" value="C:cytoplasm"/>
    <property type="evidence" value="ECO:0007669"/>
    <property type="project" value="UniProtKB-SubCell"/>
</dbReference>
<dbReference type="GO" id="GO:0003755">
    <property type="term" value="F:peptidyl-prolyl cis-trans isomerase activity"/>
    <property type="evidence" value="ECO:0007669"/>
    <property type="project" value="UniProtKB-KW"/>
</dbReference>
<dbReference type="SUPFAM" id="SSF54534">
    <property type="entry name" value="FKBP-like"/>
    <property type="match status" value="1"/>
</dbReference>
<evidence type="ECO:0000256" key="4">
    <source>
        <dbReference type="ARBA" id="ARBA00013194"/>
    </source>
</evidence>
<proteinExistence type="inferred from homology"/>
<dbReference type="EC" id="5.2.1.8" evidence="4"/>